<feature type="transmembrane region" description="Helical" evidence="2">
    <location>
        <begin position="12"/>
        <end position="29"/>
    </location>
</feature>
<dbReference type="EMBL" id="MU826836">
    <property type="protein sequence ID" value="KAJ7372481.1"/>
    <property type="molecule type" value="Genomic_DNA"/>
</dbReference>
<proteinExistence type="inferred from homology"/>
<dbReference type="AlphaFoldDB" id="A0A9W9YZQ2"/>
<dbReference type="GO" id="GO:0005886">
    <property type="term" value="C:plasma membrane"/>
    <property type="evidence" value="ECO:0007669"/>
    <property type="project" value="TreeGrafter"/>
</dbReference>
<name>A0A9W9YZQ2_9CNID</name>
<reference evidence="3" key="1">
    <citation type="submission" date="2023-01" db="EMBL/GenBank/DDBJ databases">
        <title>Genome assembly of the deep-sea coral Lophelia pertusa.</title>
        <authorList>
            <person name="Herrera S."/>
            <person name="Cordes E."/>
        </authorList>
    </citation>
    <scope>NUCLEOTIDE SEQUENCE</scope>
    <source>
        <strain evidence="3">USNM1676648</strain>
        <tissue evidence="3">Polyp</tissue>
    </source>
</reference>
<dbReference type="Proteomes" id="UP001163046">
    <property type="component" value="Unassembled WGS sequence"/>
</dbReference>
<evidence type="ECO:0000313" key="4">
    <source>
        <dbReference type="Proteomes" id="UP001163046"/>
    </source>
</evidence>
<feature type="transmembrane region" description="Helical" evidence="2">
    <location>
        <begin position="191"/>
        <end position="214"/>
    </location>
</feature>
<sequence>MAAEVNLIKKKRVSFTILFVVFRVWLVTWDSVRKEVRRRVFRPLCLEGKFMESIAYFPLVILVTGVLASTAVKPLNKRLGIKITFCLGAMIAISASFWFFVQNVDGRKAVYAISILMGCGGSVMLVTSLSLIAQLIGHEKRSGAFVYGFIGFFDKLVSGATFAIIQELNPRKDQRVECFTCDEYTRHVQSIVPGAVAVLGLVSVMVFVESIFVCKRRRIGAVKKTESCSLCSLVFLIIASSVDKSAATHRKYHNAF</sequence>
<keyword evidence="2" id="KW-1133">Transmembrane helix</keyword>
<feature type="transmembrane region" description="Helical" evidence="2">
    <location>
        <begin position="54"/>
        <end position="72"/>
    </location>
</feature>
<feature type="transmembrane region" description="Helical" evidence="2">
    <location>
        <begin position="144"/>
        <end position="165"/>
    </location>
</feature>
<protein>
    <submittedName>
        <fullName evidence="3">Major facilitator super domain-containing protein 12</fullName>
    </submittedName>
</protein>
<gene>
    <name evidence="3" type="primary">MFSD12_9</name>
    <name evidence="3" type="ORF">OS493_018988</name>
</gene>
<dbReference type="GO" id="GO:0015293">
    <property type="term" value="F:symporter activity"/>
    <property type="evidence" value="ECO:0007669"/>
    <property type="project" value="InterPro"/>
</dbReference>
<keyword evidence="2" id="KW-0472">Membrane</keyword>
<dbReference type="InterPro" id="IPR039672">
    <property type="entry name" value="MFS_2"/>
</dbReference>
<dbReference type="GO" id="GO:0008643">
    <property type="term" value="P:carbohydrate transport"/>
    <property type="evidence" value="ECO:0007669"/>
    <property type="project" value="InterPro"/>
</dbReference>
<dbReference type="OrthoDB" id="1730117at2759"/>
<comment type="similarity">
    <text evidence="1">Belongs to the major facilitator superfamily.</text>
</comment>
<evidence type="ECO:0000313" key="3">
    <source>
        <dbReference type="EMBL" id="KAJ7372481.1"/>
    </source>
</evidence>
<dbReference type="SUPFAM" id="SSF103473">
    <property type="entry name" value="MFS general substrate transporter"/>
    <property type="match status" value="1"/>
</dbReference>
<comment type="caution">
    <text evidence="3">The sequence shown here is derived from an EMBL/GenBank/DDBJ whole genome shotgun (WGS) entry which is preliminary data.</text>
</comment>
<feature type="transmembrane region" description="Helical" evidence="2">
    <location>
        <begin position="111"/>
        <end position="132"/>
    </location>
</feature>
<dbReference type="PANTHER" id="PTHR11328">
    <property type="entry name" value="MAJOR FACILITATOR SUPERFAMILY DOMAIN-CONTAINING PROTEIN"/>
    <property type="match status" value="1"/>
</dbReference>
<dbReference type="InterPro" id="IPR036259">
    <property type="entry name" value="MFS_trans_sf"/>
</dbReference>
<keyword evidence="4" id="KW-1185">Reference proteome</keyword>
<keyword evidence="2" id="KW-0812">Transmembrane</keyword>
<feature type="transmembrane region" description="Helical" evidence="2">
    <location>
        <begin position="79"/>
        <end position="99"/>
    </location>
</feature>
<dbReference type="PANTHER" id="PTHR11328:SF28">
    <property type="entry name" value="MAJOR FACILITATOR SUPERFAMILY DOMAIN-CONTAINING PROTEIN 12"/>
    <property type="match status" value="1"/>
</dbReference>
<evidence type="ECO:0000256" key="2">
    <source>
        <dbReference type="SAM" id="Phobius"/>
    </source>
</evidence>
<organism evidence="3 4">
    <name type="scientific">Desmophyllum pertusum</name>
    <dbReference type="NCBI Taxonomy" id="174260"/>
    <lineage>
        <taxon>Eukaryota</taxon>
        <taxon>Metazoa</taxon>
        <taxon>Cnidaria</taxon>
        <taxon>Anthozoa</taxon>
        <taxon>Hexacorallia</taxon>
        <taxon>Scleractinia</taxon>
        <taxon>Caryophylliina</taxon>
        <taxon>Caryophylliidae</taxon>
        <taxon>Desmophyllum</taxon>
    </lineage>
</organism>
<evidence type="ECO:0000256" key="1">
    <source>
        <dbReference type="ARBA" id="ARBA00008335"/>
    </source>
</evidence>
<accession>A0A9W9YZQ2</accession>
<dbReference type="Gene3D" id="1.20.1250.20">
    <property type="entry name" value="MFS general substrate transporter like domains"/>
    <property type="match status" value="1"/>
</dbReference>